<dbReference type="InterPro" id="IPR024083">
    <property type="entry name" value="Fumarase/histidase_N"/>
</dbReference>
<comment type="similarity">
    <text evidence="1">Belongs to the PAL/histidase family.</text>
</comment>
<dbReference type="InterPro" id="IPR008948">
    <property type="entry name" value="L-Aspartase-like"/>
</dbReference>
<name>A0AAV5AIS0_9AGAM</name>
<dbReference type="InterPro" id="IPR022313">
    <property type="entry name" value="Phe/His_NH3-lyase_AS"/>
</dbReference>
<sequence>MDFIPLRIHLSNFLNDLSSQTVNLDGTSLSLSSLVAVARHKATTTIIESTRQNVQASRDVLLEKLEADISIYGVSTGFGGSASTRTRDHLGLGLALFQMQHCGVIPTASDHLTFMSMPESWVRAAILVRINSLVRGHSGVRWELPVALQQLLTENIIPLVPLRGSISASGDLSPLSYVAGSIMGNPSIKVYDTCSQTGQRVLVSSPVALANHNILPLVIQAKEHLGLLNGTAFSAAVASLALYDTVQLAFLTQVCTAMATEALLGSRGSFLPFVNDVARPHPGQIDVARTILALLTDSQLARTPQCDTRVQEDKGTLKQDRYALRTSPQFIGPQIEDIHSALMTVTNAMEKTRLALHHLGKILFAQATEMMNPDTNKGLPPSLAATDPSLNFHCKGVEISLAAYISELGFLANPVSTHIQSAEMHNQAIKSDPIINFTALDLRALQYNLVEGFRDIIEGATARYFWTKEPLSPVEYRRCERSKLTLTESGIGTGKGAESRDSDLISPHERGPRFAPDIPCASLVIPGTTERLQERRLQEGETGKEAFRSPQTPALAFFEEQISDVNVNVESNNISDLSDSTLSDDEYLASSRSSVTSMESITGDVLSAPDDTLIRELKTIFIETFWSNTTMDAEEQVRTAVDSVVNRLLREAFQNSDSFDFSVLRTVLPEYRASLEKDCLNLVRRERKHFLTSPMGELPTPALLGLGSRRIYTFVRKELGIRMHGVENLVLFEGGLNSQGPTTGESISLIYGVRNFLVKRIHVLT</sequence>
<dbReference type="InterPro" id="IPR001106">
    <property type="entry name" value="Aromatic_Lyase"/>
</dbReference>
<gene>
    <name evidence="2" type="ORF">Clacol_007843</name>
</gene>
<organism evidence="2 3">
    <name type="scientific">Clathrus columnatus</name>
    <dbReference type="NCBI Taxonomy" id="1419009"/>
    <lineage>
        <taxon>Eukaryota</taxon>
        <taxon>Fungi</taxon>
        <taxon>Dikarya</taxon>
        <taxon>Basidiomycota</taxon>
        <taxon>Agaricomycotina</taxon>
        <taxon>Agaricomycetes</taxon>
        <taxon>Phallomycetidae</taxon>
        <taxon>Phallales</taxon>
        <taxon>Clathraceae</taxon>
        <taxon>Clathrus</taxon>
    </lineage>
</organism>
<accession>A0AAV5AIS0</accession>
<dbReference type="GO" id="GO:0016841">
    <property type="term" value="F:ammonia-lyase activity"/>
    <property type="evidence" value="ECO:0007669"/>
    <property type="project" value="InterPro"/>
</dbReference>
<protein>
    <recommendedName>
        <fullName evidence="4">Phenylalanine ammonia-lyase</fullName>
    </recommendedName>
</protein>
<dbReference type="PROSITE" id="PS00488">
    <property type="entry name" value="PAL_HISTIDASE"/>
    <property type="match status" value="1"/>
</dbReference>
<evidence type="ECO:0000313" key="3">
    <source>
        <dbReference type="Proteomes" id="UP001050691"/>
    </source>
</evidence>
<keyword evidence="3" id="KW-1185">Reference proteome</keyword>
<evidence type="ECO:0000256" key="1">
    <source>
        <dbReference type="ARBA" id="ARBA00007238"/>
    </source>
</evidence>
<dbReference type="CDD" id="cd00332">
    <property type="entry name" value="PAL-HAL"/>
    <property type="match status" value="1"/>
</dbReference>
<dbReference type="Pfam" id="PF00221">
    <property type="entry name" value="Lyase_aromatic"/>
    <property type="match status" value="1"/>
</dbReference>
<dbReference type="SUPFAM" id="SSF48557">
    <property type="entry name" value="L-aspartase-like"/>
    <property type="match status" value="2"/>
</dbReference>
<evidence type="ECO:0008006" key="4">
    <source>
        <dbReference type="Google" id="ProtNLM"/>
    </source>
</evidence>
<reference evidence="2" key="1">
    <citation type="submission" date="2021-10" db="EMBL/GenBank/DDBJ databases">
        <title>De novo Genome Assembly of Clathrus columnatus (Basidiomycota, Fungi) Using Illumina and Nanopore Sequence Data.</title>
        <authorList>
            <person name="Ogiso-Tanaka E."/>
            <person name="Itagaki H."/>
            <person name="Hosoya T."/>
            <person name="Hosaka K."/>
        </authorList>
    </citation>
    <scope>NUCLEOTIDE SEQUENCE</scope>
    <source>
        <strain evidence="2">MO-923</strain>
    </source>
</reference>
<evidence type="ECO:0000313" key="2">
    <source>
        <dbReference type="EMBL" id="GJJ13587.1"/>
    </source>
</evidence>
<dbReference type="EMBL" id="BPWL01000009">
    <property type="protein sequence ID" value="GJJ13587.1"/>
    <property type="molecule type" value="Genomic_DNA"/>
</dbReference>
<proteinExistence type="inferred from homology"/>
<dbReference type="PANTHER" id="PTHR10362">
    <property type="entry name" value="HISTIDINE AMMONIA-LYASE"/>
    <property type="match status" value="1"/>
</dbReference>
<dbReference type="AlphaFoldDB" id="A0AAV5AIS0"/>
<dbReference type="Gene3D" id="1.20.200.10">
    <property type="entry name" value="Fumarase/aspartase (Central domain)"/>
    <property type="match status" value="3"/>
</dbReference>
<dbReference type="Proteomes" id="UP001050691">
    <property type="component" value="Unassembled WGS sequence"/>
</dbReference>
<dbReference type="Gene3D" id="1.10.275.10">
    <property type="entry name" value="Fumarase/aspartase (N-terminal domain)"/>
    <property type="match status" value="1"/>
</dbReference>
<comment type="caution">
    <text evidence="2">The sequence shown here is derived from an EMBL/GenBank/DDBJ whole genome shotgun (WGS) entry which is preliminary data.</text>
</comment>